<accession>A0A1F8F1B6</accession>
<feature type="region of interest" description="Disordered" evidence="4">
    <location>
        <begin position="1166"/>
        <end position="1287"/>
    </location>
</feature>
<dbReference type="Proteomes" id="UP000178023">
    <property type="component" value="Unassembled WGS sequence"/>
</dbReference>
<gene>
    <name evidence="8" type="ORF">A2750_03335</name>
</gene>
<feature type="compositionally biased region" description="Polar residues" evidence="4">
    <location>
        <begin position="64"/>
        <end position="83"/>
    </location>
</feature>
<feature type="compositionally biased region" description="Polar residues" evidence="4">
    <location>
        <begin position="1241"/>
        <end position="1259"/>
    </location>
</feature>
<feature type="compositionally biased region" description="Gly residues" evidence="4">
    <location>
        <begin position="1195"/>
        <end position="1207"/>
    </location>
</feature>
<evidence type="ECO:0000256" key="2">
    <source>
        <dbReference type="ARBA" id="ARBA00022525"/>
    </source>
</evidence>
<dbReference type="GO" id="GO:0003993">
    <property type="term" value="F:acid phosphatase activity"/>
    <property type="evidence" value="ECO:0007669"/>
    <property type="project" value="InterPro"/>
</dbReference>
<dbReference type="InterPro" id="IPR013783">
    <property type="entry name" value="Ig-like_fold"/>
</dbReference>
<feature type="domain" description="SpaA-like prealbumin fold" evidence="7">
    <location>
        <begin position="416"/>
        <end position="506"/>
    </location>
</feature>
<keyword evidence="5" id="KW-1133">Transmembrane helix</keyword>
<evidence type="ECO:0000313" key="8">
    <source>
        <dbReference type="EMBL" id="OGN06934.1"/>
    </source>
</evidence>
<evidence type="ECO:0000256" key="5">
    <source>
        <dbReference type="SAM" id="Phobius"/>
    </source>
</evidence>
<evidence type="ECO:0000259" key="7">
    <source>
        <dbReference type="Pfam" id="PF24514"/>
    </source>
</evidence>
<keyword evidence="3" id="KW-0732">Signal</keyword>
<dbReference type="EMBL" id="MGJL01000032">
    <property type="protein sequence ID" value="OGN06934.1"/>
    <property type="molecule type" value="Genomic_DNA"/>
</dbReference>
<feature type="domain" description="SD-repeat containing protein B" evidence="6">
    <location>
        <begin position="705"/>
        <end position="793"/>
    </location>
</feature>
<organism evidence="8 9">
    <name type="scientific">Candidatus Yanofskybacteria bacterium RIFCSPHIGHO2_01_FULL_45_42</name>
    <dbReference type="NCBI Taxonomy" id="1802671"/>
    <lineage>
        <taxon>Bacteria</taxon>
        <taxon>Candidatus Yanofskyibacteriota</taxon>
    </lineage>
</organism>
<dbReference type="InterPro" id="IPR008963">
    <property type="entry name" value="Purple_acid_Pase-like_N"/>
</dbReference>
<evidence type="ECO:0000313" key="9">
    <source>
        <dbReference type="Proteomes" id="UP000178023"/>
    </source>
</evidence>
<evidence type="ECO:0000256" key="3">
    <source>
        <dbReference type="ARBA" id="ARBA00022729"/>
    </source>
</evidence>
<keyword evidence="2" id="KW-0964">Secreted</keyword>
<feature type="compositionally biased region" description="Pro residues" evidence="4">
    <location>
        <begin position="1216"/>
        <end position="1234"/>
    </location>
</feature>
<dbReference type="InterPro" id="IPR033764">
    <property type="entry name" value="Sdr_B"/>
</dbReference>
<comment type="subcellular location">
    <subcellularLocation>
        <location evidence="1">Secreted</location>
    </subcellularLocation>
</comment>
<evidence type="ECO:0000256" key="4">
    <source>
        <dbReference type="SAM" id="MobiDB-lite"/>
    </source>
</evidence>
<dbReference type="SUPFAM" id="SSF49363">
    <property type="entry name" value="Purple acid phosphatase, N-terminal domain"/>
    <property type="match status" value="1"/>
</dbReference>
<dbReference type="Gene3D" id="2.60.40.10">
    <property type="entry name" value="Immunoglobulins"/>
    <property type="match status" value="2"/>
</dbReference>
<dbReference type="GO" id="GO:0046872">
    <property type="term" value="F:metal ion binding"/>
    <property type="evidence" value="ECO:0007669"/>
    <property type="project" value="InterPro"/>
</dbReference>
<feature type="region of interest" description="Disordered" evidence="4">
    <location>
        <begin position="51"/>
        <end position="83"/>
    </location>
</feature>
<proteinExistence type="predicted"/>
<name>A0A1F8F1B6_9BACT</name>
<dbReference type="GO" id="GO:0005576">
    <property type="term" value="C:extracellular region"/>
    <property type="evidence" value="ECO:0007669"/>
    <property type="project" value="UniProtKB-SubCell"/>
</dbReference>
<evidence type="ECO:0000256" key="1">
    <source>
        <dbReference type="ARBA" id="ARBA00004613"/>
    </source>
</evidence>
<feature type="domain" description="SpaA-like prealbumin fold" evidence="7">
    <location>
        <begin position="548"/>
        <end position="600"/>
    </location>
</feature>
<dbReference type="Gene3D" id="2.60.40.380">
    <property type="entry name" value="Purple acid phosphatase-like, N-terminal"/>
    <property type="match status" value="1"/>
</dbReference>
<keyword evidence="5" id="KW-0812">Transmembrane</keyword>
<dbReference type="Pfam" id="PF17210">
    <property type="entry name" value="SdrD_B"/>
    <property type="match status" value="1"/>
</dbReference>
<evidence type="ECO:0000259" key="6">
    <source>
        <dbReference type="Pfam" id="PF17210"/>
    </source>
</evidence>
<dbReference type="SUPFAM" id="SSF117074">
    <property type="entry name" value="Hypothetical protein PA1324"/>
    <property type="match status" value="2"/>
</dbReference>
<dbReference type="Pfam" id="PF24514">
    <property type="entry name" value="SpaA_4"/>
    <property type="match status" value="2"/>
</dbReference>
<keyword evidence="5" id="KW-0472">Membrane</keyword>
<dbReference type="InterPro" id="IPR055371">
    <property type="entry name" value="SpaA_PFL_dom_4"/>
</dbReference>
<feature type="transmembrane region" description="Helical" evidence="5">
    <location>
        <begin position="1309"/>
        <end position="1328"/>
    </location>
</feature>
<sequence>MTNTHSRLFGSMSVFLISAVVLFIAAWPMFIFADATPTLYPNGQGFYAGPTSWTGDESDVDETGTPSCGSSDGNGNVATSTAGKQESVDIDLSSIPNGATVTSVEVFVTDQGATETGGSYQTLVRVNSNLATAGADHLTTTSTSVCTPKSQVINIVDFIKTGTTDLEVGVVKTGNDTKTVRIGTIRTVVTYTPLTITASAGAGGSVSPSGTAVVETGDTPTYTSTSSVGNILSDVLVDGVSQGRLNSYTFSSIGASHTIDVSFDSGWSQPGDFDNNDSVSNPQGAFTSNNSYAVFNADGDDVEYDEFGLSIPSGAIINGIEVALEGNRSSSRTLLITLSWDNAASFTASKVVAFPSDDDSTVVIGGASDTWGHAWASNEFSDANFQVRVDEGGESGNVKLDQIQVKVHFIPPGRIVVDKVTDPSGDVQLFSFDATGGAYDDFALTDTDAPNDQALAPGNYSISETVPGGWTQSSAVCVSSMGDSETIGAIELDSEETVICTFFNTKNGSLVVRKTTDPEEGEGEFEFNGSMGGILEEDGEEMSFEVIPGEYDVTEAVLEGWDLTDIFCDDDNSSGNLETRTAHYVIGVGEEVVCTFNNTKRGSVTVTKLADPIFGPFTFSLVSDSLSQAIEAIYQNGLFDGSGDNSHTFWNLLAGDYSIEESVPSDWFGIQTSSCEGWGDDSSSSINLLPGEHVDCVFNNTQFGTIGGVKFEDKNGNGIRDEGEQDLQGWNITLDYLYGESEPEGEFPVVVATNENGSYLFSDLVPGTYSVCEERRLGWEQTLPNSEGGEEGEDEEEEYDEYIECGEDGFGYEVYLSAGENNLDNHFGNFETVKVSGYKWHDLNADGVWQREDIENPEPALEEWEIHATRIDDESKTAFTDEAGYYEFNFDAGEAGEWEISEVLPEPETGGWIRRYPTDPGTYSVNILSGTNEENFNFGNQLDEVMPQSRFDNDLNYEVIDVEIVELSLTGSSFDDHSGVQNATLSVYQLGGPESVENYPAQSFFDVFNGLSCPSSEDRQIPIEIVALELVSVNPATVSWAHNWISSEPGTYCFEVSAEDQTGNAENTAVAGPLAYVPVANISDEITGNVTETGFTVEWTTDKPATSRVIYDTISHSELGEAPNYGYAFSTPEQDVDPNKVLEHSVALTDLTPDSVYYYRAVSAASPESVGEEGSASTPPQPSNEDEGGGNENNNGGGGGGGGGGAGYILNGPGLTPTPSPTSTPTPSLTPSPIPSVNIAGASTATGSENVQESETAPSETVEAQDGSTDSETPQEEPESPLLPAFSGTETGNNFVLAALSGLIESVSLLWLLVLAVIVIAVIISARAKKKKKIRK</sequence>
<protein>
    <submittedName>
        <fullName evidence="8">Uncharacterized protein</fullName>
    </submittedName>
</protein>
<reference evidence="8 9" key="1">
    <citation type="journal article" date="2016" name="Nat. Commun.">
        <title>Thousands of microbial genomes shed light on interconnected biogeochemical processes in an aquifer system.</title>
        <authorList>
            <person name="Anantharaman K."/>
            <person name="Brown C.T."/>
            <person name="Hug L.A."/>
            <person name="Sharon I."/>
            <person name="Castelle C.J."/>
            <person name="Probst A.J."/>
            <person name="Thomas B.C."/>
            <person name="Singh A."/>
            <person name="Wilkins M.J."/>
            <person name="Karaoz U."/>
            <person name="Brodie E.L."/>
            <person name="Williams K.H."/>
            <person name="Hubbard S.S."/>
            <person name="Banfield J.F."/>
        </authorList>
    </citation>
    <scope>NUCLEOTIDE SEQUENCE [LARGE SCALE GENOMIC DNA]</scope>
</reference>
<comment type="caution">
    <text evidence="8">The sequence shown here is derived from an EMBL/GenBank/DDBJ whole genome shotgun (WGS) entry which is preliminary data.</text>
</comment>